<protein>
    <recommendedName>
        <fullName evidence="3">Replication protein</fullName>
    </recommendedName>
</protein>
<sequence>MDQVADSLIWYCQNEANIPVPSLIVSSGQGLQAKWLIEGTIPRQALPRWNACQRRIVDALDYFGADPMAKDASRVLRLVNTVNSKNGAVCYVAHVEQNKQGDPVRYDFEWLCEQLLPVARWDIEDQKAKRKAARLQMVSSSRSGRVGLQGNKLAWDRLEDLRKLVQLRGGVPEGERMLNLFWRLNFLLLSGATNARQMYHEAAALAKEINPDWNYRTAELSTLYHKAKAYNAGEKIEFNGKKYPALYTPRNDTLINAFRITDDEQVQLQTIVSKDESRRRDKERKLEQRRASGMQSRAEYKLTAKKRRLHAVQLKSQGFKYEYIAERLKISVDTVKSYFRKKV</sequence>
<feature type="compositionally biased region" description="Basic and acidic residues" evidence="1">
    <location>
        <begin position="277"/>
        <end position="290"/>
    </location>
</feature>
<reference evidence="2" key="1">
    <citation type="journal article" date="2017" name="Appl. Environ. Microbiol.">
        <title>Molecular characterization of an Endozoicomonas-like organism causing infection in king scallop Pecten maximus L.</title>
        <authorList>
            <person name="Cano I."/>
            <person name="van Aerle R."/>
            <person name="Ross S."/>
            <person name="Verner-Jeffreys D.W."/>
            <person name="Paley R.K."/>
            <person name="Rimmer G."/>
            <person name="Ryder D."/>
            <person name="Hooper P."/>
            <person name="Stone D."/>
            <person name="Feist S.W."/>
        </authorList>
    </citation>
    <scope>NUCLEOTIDE SEQUENCE</scope>
</reference>
<evidence type="ECO:0000256" key="1">
    <source>
        <dbReference type="SAM" id="MobiDB-lite"/>
    </source>
</evidence>
<name>A0A2H9T483_9ZZZZ</name>
<gene>
    <name evidence="2" type="ORF">CI610_03045</name>
</gene>
<dbReference type="EMBL" id="NSIT01000291">
    <property type="protein sequence ID" value="PJE78019.1"/>
    <property type="molecule type" value="Genomic_DNA"/>
</dbReference>
<evidence type="ECO:0000313" key="2">
    <source>
        <dbReference type="EMBL" id="PJE78019.1"/>
    </source>
</evidence>
<feature type="region of interest" description="Disordered" evidence="1">
    <location>
        <begin position="277"/>
        <end position="297"/>
    </location>
</feature>
<proteinExistence type="predicted"/>
<accession>A0A2H9T483</accession>
<comment type="caution">
    <text evidence="2">The sequence shown here is derived from an EMBL/GenBank/DDBJ whole genome shotgun (WGS) entry which is preliminary data.</text>
</comment>
<dbReference type="AlphaFoldDB" id="A0A2H9T483"/>
<evidence type="ECO:0008006" key="3">
    <source>
        <dbReference type="Google" id="ProtNLM"/>
    </source>
</evidence>
<organism evidence="2">
    <name type="scientific">invertebrate metagenome</name>
    <dbReference type="NCBI Taxonomy" id="1711999"/>
    <lineage>
        <taxon>unclassified sequences</taxon>
        <taxon>metagenomes</taxon>
        <taxon>organismal metagenomes</taxon>
    </lineage>
</organism>